<dbReference type="VEuPathDB" id="GiardiaDB:SS50377_23170"/>
<proteinExistence type="predicted"/>
<name>V6LLT4_9EUKA</name>
<sequence length="123" mass="14400">MDQQLYNPDPVQKLDILNYKELVTFTLNEQFSKWSYDQTSAGQKCRDCCAMLQNKINSSNNTDIKLGHRYKLVFQCYVNQLAGQGMRLATRSMWNSDTDNLLSDVFKGKDFVATLFLWYVYQE</sequence>
<dbReference type="GO" id="GO:0045505">
    <property type="term" value="F:dynein intermediate chain binding"/>
    <property type="evidence" value="ECO:0007669"/>
    <property type="project" value="TreeGrafter"/>
</dbReference>
<accession>V6LLT4</accession>
<evidence type="ECO:0000313" key="1">
    <source>
        <dbReference type="EMBL" id="EST41654.1"/>
    </source>
</evidence>
<dbReference type="CDD" id="cd21451">
    <property type="entry name" value="DLC-like_TCTEX1D"/>
    <property type="match status" value="1"/>
</dbReference>
<reference evidence="2" key="2">
    <citation type="submission" date="2020-12" db="EMBL/GenBank/DDBJ databases">
        <title>New Spironucleus salmonicida genome in near-complete chromosomes.</title>
        <authorList>
            <person name="Xu F."/>
            <person name="Kurt Z."/>
            <person name="Jimenez-Gonzalez A."/>
            <person name="Astvaldsson A."/>
            <person name="Andersson J.O."/>
            <person name="Svard S.G."/>
        </authorList>
    </citation>
    <scope>NUCLEOTIDE SEQUENCE</scope>
    <source>
        <strain evidence="2">ATCC 50377</strain>
    </source>
</reference>
<dbReference type="InterPro" id="IPR038586">
    <property type="entry name" value="Tctex-1-like_sf"/>
</dbReference>
<evidence type="ECO:0000313" key="2">
    <source>
        <dbReference type="EMBL" id="KAH0575535.1"/>
    </source>
</evidence>
<organism evidence="1">
    <name type="scientific">Spironucleus salmonicida</name>
    <dbReference type="NCBI Taxonomy" id="348837"/>
    <lineage>
        <taxon>Eukaryota</taxon>
        <taxon>Metamonada</taxon>
        <taxon>Diplomonadida</taxon>
        <taxon>Hexamitidae</taxon>
        <taxon>Hexamitinae</taxon>
        <taxon>Spironucleus</taxon>
    </lineage>
</organism>
<dbReference type="EMBL" id="AUWU02000003">
    <property type="protein sequence ID" value="KAH0575535.1"/>
    <property type="molecule type" value="Genomic_DNA"/>
</dbReference>
<dbReference type="Proteomes" id="UP000018208">
    <property type="component" value="Unassembled WGS sequence"/>
</dbReference>
<dbReference type="InterPro" id="IPR005334">
    <property type="entry name" value="Tctex-1-like"/>
</dbReference>
<evidence type="ECO:0000313" key="3">
    <source>
        <dbReference type="Proteomes" id="UP000018208"/>
    </source>
</evidence>
<dbReference type="PANTHER" id="PTHR21255:SF7">
    <property type="entry name" value="DYNEIN LIGHT CHAIN TCTEX-TYPE PROTEIN 2B"/>
    <property type="match status" value="1"/>
</dbReference>
<reference evidence="1 2" key="1">
    <citation type="journal article" date="2014" name="PLoS Genet.">
        <title>The Genome of Spironucleus salmonicida Highlights a Fish Pathogen Adapted to Fluctuating Environments.</title>
        <authorList>
            <person name="Xu F."/>
            <person name="Jerlstrom-Hultqvist J."/>
            <person name="Einarsson E."/>
            <person name="Astvaldsson A."/>
            <person name="Svard S.G."/>
            <person name="Andersson J.O."/>
        </authorList>
    </citation>
    <scope>NUCLEOTIDE SEQUENCE</scope>
    <source>
        <strain evidence="2">ATCC 50377</strain>
    </source>
</reference>
<dbReference type="GO" id="GO:0005737">
    <property type="term" value="C:cytoplasm"/>
    <property type="evidence" value="ECO:0007669"/>
    <property type="project" value="TreeGrafter"/>
</dbReference>
<dbReference type="PANTHER" id="PTHR21255">
    <property type="entry name" value="T-COMPLEX-ASSOCIATED-TESTIS-EXPRESSED 1/ DYNEIN LIGHT CHAIN"/>
    <property type="match status" value="1"/>
</dbReference>
<dbReference type="Gene3D" id="3.30.1140.40">
    <property type="entry name" value="Tctex-1"/>
    <property type="match status" value="1"/>
</dbReference>
<dbReference type="GO" id="GO:0005868">
    <property type="term" value="C:cytoplasmic dynein complex"/>
    <property type="evidence" value="ECO:0007669"/>
    <property type="project" value="TreeGrafter"/>
</dbReference>
<protein>
    <submittedName>
        <fullName evidence="2">Tctex-1 family protein</fullName>
    </submittedName>
</protein>
<gene>
    <name evidence="1" type="ORF">SS50377_18740</name>
    <name evidence="2" type="ORF">SS50377_23170</name>
</gene>
<dbReference type="GO" id="GO:0007018">
    <property type="term" value="P:microtubule-based movement"/>
    <property type="evidence" value="ECO:0007669"/>
    <property type="project" value="TreeGrafter"/>
</dbReference>
<dbReference type="EMBL" id="KI546168">
    <property type="protein sequence ID" value="EST41654.1"/>
    <property type="molecule type" value="Genomic_DNA"/>
</dbReference>
<dbReference type="Pfam" id="PF03645">
    <property type="entry name" value="Tctex-1"/>
    <property type="match status" value="1"/>
</dbReference>
<dbReference type="AlphaFoldDB" id="V6LLT4"/>
<dbReference type="OrthoDB" id="10248487at2759"/>
<keyword evidence="3" id="KW-1185">Reference proteome</keyword>